<accession>A0A240EI39</accession>
<dbReference type="Pfam" id="PF16130">
    <property type="entry name" value="DUF4842"/>
    <property type="match status" value="1"/>
</dbReference>
<organism evidence="3 4">
    <name type="scientific">Vibrio thalassae</name>
    <dbReference type="NCBI Taxonomy" id="1243014"/>
    <lineage>
        <taxon>Bacteria</taxon>
        <taxon>Pseudomonadati</taxon>
        <taxon>Pseudomonadota</taxon>
        <taxon>Gammaproteobacteria</taxon>
        <taxon>Vibrionales</taxon>
        <taxon>Vibrionaceae</taxon>
        <taxon>Vibrio</taxon>
    </lineage>
</organism>
<evidence type="ECO:0000259" key="2">
    <source>
        <dbReference type="Pfam" id="PF16130"/>
    </source>
</evidence>
<dbReference type="InterPro" id="IPR031025">
    <property type="entry name" value="LruC_dom"/>
</dbReference>
<gene>
    <name evidence="3" type="ORF">VTH8203_01854</name>
</gene>
<dbReference type="InterPro" id="IPR032295">
    <property type="entry name" value="DUF4842"/>
</dbReference>
<feature type="domain" description="DUF4842" evidence="2">
    <location>
        <begin position="120"/>
        <end position="203"/>
    </location>
</feature>
<protein>
    <recommendedName>
        <fullName evidence="2">DUF4842 domain-containing protein</fullName>
    </recommendedName>
</protein>
<feature type="signal peptide" evidence="1">
    <location>
        <begin position="1"/>
        <end position="20"/>
    </location>
</feature>
<evidence type="ECO:0000313" key="3">
    <source>
        <dbReference type="EMBL" id="SNX48236.1"/>
    </source>
</evidence>
<reference evidence="4" key="1">
    <citation type="submission" date="2016-06" db="EMBL/GenBank/DDBJ databases">
        <authorList>
            <person name="Rodrigo-Torres L."/>
            <person name="Arahal R.D."/>
            <person name="Lucena T."/>
        </authorList>
    </citation>
    <scope>NUCLEOTIDE SEQUENCE [LARGE SCALE GENOMIC DNA]</scope>
    <source>
        <strain evidence="4">CECT8203</strain>
    </source>
</reference>
<dbReference type="RefSeq" id="WP_096993431.1">
    <property type="nucleotide sequence ID" value="NZ_JBHSII010000011.1"/>
</dbReference>
<dbReference type="Proteomes" id="UP000219336">
    <property type="component" value="Unassembled WGS sequence"/>
</dbReference>
<dbReference type="NCBIfam" id="TIGR04456">
    <property type="entry name" value="LruC_dom"/>
    <property type="match status" value="1"/>
</dbReference>
<dbReference type="OrthoDB" id="1204817at2"/>
<dbReference type="EMBL" id="OANU01000023">
    <property type="protein sequence ID" value="SNX48236.1"/>
    <property type="molecule type" value="Genomic_DNA"/>
</dbReference>
<keyword evidence="1" id="KW-0732">Signal</keyword>
<keyword evidence="4" id="KW-1185">Reference proteome</keyword>
<proteinExistence type="predicted"/>
<name>A0A240EI39_9VIBR</name>
<feature type="chain" id="PRO_5012421611" description="DUF4842 domain-containing protein" evidence="1">
    <location>
        <begin position="21"/>
        <end position="217"/>
    </location>
</feature>
<dbReference type="AlphaFoldDB" id="A0A240EI39"/>
<evidence type="ECO:0000256" key="1">
    <source>
        <dbReference type="SAM" id="SignalP"/>
    </source>
</evidence>
<sequence length="217" mass="23910">MSTRNVITIASLLLSWQVYALSVADLTFESGAEASNYSAKGKPSNLYSVADTLPQDVLTNVYSMLPEGSVVNSAFIAPDKYSSIDIDDELNGAEYATARITFLNEGAGYQNTLGYFVQTPPGMTWQTHMKAFGGTSFMDSALFGLHDDRSGGAQSFLSENNMPWVINIRDQWDHPKELVDITVAYPNFPNWVTSAGEQDSDWYQYASANQVISNLEQ</sequence>
<evidence type="ECO:0000313" key="4">
    <source>
        <dbReference type="Proteomes" id="UP000219336"/>
    </source>
</evidence>